<keyword evidence="4" id="KW-1052">Target cell membrane</keyword>
<feature type="active site" evidence="14">
    <location>
        <position position="175"/>
    </location>
</feature>
<keyword evidence="9" id="KW-1053">Target membrane</keyword>
<feature type="active site" description="O-isoaspartyl threonine intermediate" evidence="11">
    <location>
        <position position="74"/>
    </location>
</feature>
<keyword evidence="3" id="KW-0268">Exocytosis</keyword>
<dbReference type="PRINTS" id="PR00139">
    <property type="entry name" value="ASNGLNASE"/>
</dbReference>
<comment type="subcellular location">
    <subcellularLocation>
        <location evidence="1">Target cell membrane</location>
    </subcellularLocation>
</comment>
<dbReference type="OrthoDB" id="542841at2759"/>
<evidence type="ECO:0000256" key="11">
    <source>
        <dbReference type="PIRSR" id="PIRSR001220-1"/>
    </source>
</evidence>
<dbReference type="NCBIfam" id="TIGR00519">
    <property type="entry name" value="asnASE_I"/>
    <property type="match status" value="1"/>
</dbReference>
<dbReference type="FunFam" id="3.40.50.1170:FF:000003">
    <property type="entry name" value="60 kDa lysophospholipase"/>
    <property type="match status" value="1"/>
</dbReference>
<dbReference type="PANTHER" id="PTHR11707">
    <property type="entry name" value="L-ASPARAGINASE"/>
    <property type="match status" value="1"/>
</dbReference>
<keyword evidence="7" id="KW-0800">Toxin</keyword>
<dbReference type="EC" id="3.5.1.1" evidence="2"/>
<dbReference type="Pfam" id="PF12796">
    <property type="entry name" value="Ank_2"/>
    <property type="match status" value="1"/>
</dbReference>
<keyword evidence="7" id="KW-0528">Neurotoxin</keyword>
<dbReference type="InterPro" id="IPR040919">
    <property type="entry name" value="Asparaginase_C"/>
</dbReference>
<dbReference type="InParanoid" id="A0A7M7KWK6"/>
<feature type="repeat" description="ANK" evidence="13">
    <location>
        <begin position="521"/>
        <end position="553"/>
    </location>
</feature>
<evidence type="ECO:0000256" key="8">
    <source>
        <dbReference type="ARBA" id="ARBA00023043"/>
    </source>
</evidence>
<keyword evidence="9" id="KW-0472">Membrane</keyword>
<dbReference type="Gene3D" id="3.40.50.40">
    <property type="match status" value="1"/>
</dbReference>
<dbReference type="RefSeq" id="XP_022671808.1">
    <property type="nucleotide sequence ID" value="XM_022816073.1"/>
</dbReference>
<evidence type="ECO:0000256" key="4">
    <source>
        <dbReference type="ARBA" id="ARBA00022537"/>
    </source>
</evidence>
<feature type="repeat" description="ANK" evidence="13">
    <location>
        <begin position="488"/>
        <end position="520"/>
    </location>
</feature>
<organism evidence="17 18">
    <name type="scientific">Varroa destructor</name>
    <name type="common">Honeybee mite</name>
    <dbReference type="NCBI Taxonomy" id="109461"/>
    <lineage>
        <taxon>Eukaryota</taxon>
        <taxon>Metazoa</taxon>
        <taxon>Ecdysozoa</taxon>
        <taxon>Arthropoda</taxon>
        <taxon>Chelicerata</taxon>
        <taxon>Arachnida</taxon>
        <taxon>Acari</taxon>
        <taxon>Parasitiformes</taxon>
        <taxon>Mesostigmata</taxon>
        <taxon>Gamasina</taxon>
        <taxon>Dermanyssoidea</taxon>
        <taxon>Varroidae</taxon>
        <taxon>Varroa</taxon>
    </lineage>
</organism>
<dbReference type="Pfam" id="PF17763">
    <property type="entry name" value="Asparaginase_C"/>
    <property type="match status" value="1"/>
</dbReference>
<dbReference type="SUPFAM" id="SSF48403">
    <property type="entry name" value="Ankyrin repeat"/>
    <property type="match status" value="1"/>
</dbReference>
<dbReference type="InterPro" id="IPR036152">
    <property type="entry name" value="Asp/glu_Ase-like_sf"/>
</dbReference>
<evidence type="ECO:0000256" key="9">
    <source>
        <dbReference type="ARBA" id="ARBA00023298"/>
    </source>
</evidence>
<keyword evidence="7" id="KW-0638">Presynaptic neurotoxin</keyword>
<proteinExistence type="inferred from homology"/>
<dbReference type="InterPro" id="IPR036770">
    <property type="entry name" value="Ankyrin_rpt-contain_sf"/>
</dbReference>
<evidence type="ECO:0000256" key="7">
    <source>
        <dbReference type="ARBA" id="ARBA00023028"/>
    </source>
</evidence>
<dbReference type="GO" id="GO:0006887">
    <property type="term" value="P:exocytosis"/>
    <property type="evidence" value="ECO:0007669"/>
    <property type="project" value="UniProtKB-KW"/>
</dbReference>
<name>A0A7M7KWK6_VARDE</name>
<evidence type="ECO:0000256" key="12">
    <source>
        <dbReference type="PIRSR" id="PIRSR001220-2"/>
    </source>
</evidence>
<dbReference type="SMART" id="SM00248">
    <property type="entry name" value="ANK"/>
    <property type="match status" value="3"/>
</dbReference>
<evidence type="ECO:0000256" key="14">
    <source>
        <dbReference type="PROSITE-ProRule" id="PRU10100"/>
    </source>
</evidence>
<keyword evidence="8 13" id="KW-0040">ANK repeat</keyword>
<protein>
    <recommendedName>
        <fullName evidence="2">asparaginase</fullName>
        <ecNumber evidence="2">3.5.1.1</ecNumber>
    </recommendedName>
</protein>
<keyword evidence="5" id="KW-0677">Repeat</keyword>
<feature type="binding site" evidence="12">
    <location>
        <begin position="175"/>
        <end position="176"/>
    </location>
    <ligand>
        <name>substrate</name>
    </ligand>
</feature>
<evidence type="ECO:0000313" key="18">
    <source>
        <dbReference type="Proteomes" id="UP000594260"/>
    </source>
</evidence>
<feature type="domain" description="Asparaginase/glutaminase C-terminal" evidence="16">
    <location>
        <begin position="297"/>
        <end position="402"/>
    </location>
</feature>
<evidence type="ECO:0000256" key="10">
    <source>
        <dbReference type="ARBA" id="ARBA00061199"/>
    </source>
</evidence>
<dbReference type="SUPFAM" id="SSF53774">
    <property type="entry name" value="Glutaminase/Asparaginase"/>
    <property type="match status" value="1"/>
</dbReference>
<evidence type="ECO:0000256" key="13">
    <source>
        <dbReference type="PROSITE-ProRule" id="PRU00023"/>
    </source>
</evidence>
<dbReference type="GO" id="GO:0009066">
    <property type="term" value="P:aspartate family amino acid metabolic process"/>
    <property type="evidence" value="ECO:0007669"/>
    <property type="project" value="UniProtKB-ARBA"/>
</dbReference>
<dbReference type="PROSITE" id="PS50088">
    <property type="entry name" value="ANK_REPEAT"/>
    <property type="match status" value="2"/>
</dbReference>
<dbReference type="GO" id="GO:0044231">
    <property type="term" value="C:host cell presynaptic membrane"/>
    <property type="evidence" value="ECO:0007669"/>
    <property type="project" value="UniProtKB-KW"/>
</dbReference>
<sequence>MGRDSSVTPATTEAVRNGSDAVSISDENSLCERGYQSKACAFNNLITNEAWLVNPRQAGIVNESRVLVLYTGGTIGMLKDKNGVLKPAPALLEAKIRSFPQLHDAEYAASMFVGCKRPPLVVPYTGSTIRVLYTIYEYRPLLDSSNMTMAEWIRISLDIQKYYTTFDGFVILHGTDTMSYTASALSFLLENLGKSVVLTGSQLPLLEPRSDGRENLLNALLFAGTYIIPEVTLFFNNRLLRGNRTLKYSAACLDAFRSPNMAPLATVGINVNVNWKTVMAPSSLKKFRVHPMLSEEVGILRLFPSITSEIVQAFLAPPIKGVILHTYGAGNGPTAQKGLLAAIQEASDRGVIIVNCSQCPNGHVESAYETGNALTQAGVIPGADMTPEAALAKLSYVLSKKEWSLAIKKEKMQTNLRGELTVINHTLRESKLISAIGKIMNVSSFEELEALKTAILPSILCSIAAKDDCERLEVMRQCGAYLSSYDYDYRTPLHVAVSQGNFAATKYLLKQGASVHMYDRDRRNPLDVAVAHNHYDIIDLLVRCGAHLSLLAETLAEAMNSAACRGDIRRLESFRRAGANFTEKDLSGRTIGHVAAECNQLDVFEYLFKHELYVATTDVYGHTPKDVATILGHQEIQRLIEIRTPRGRTPAYHGSACRSQPPFTDGKGLRLAFLSCTKRSVKFQLISSTFFMQVTSFLRIALL</sequence>
<dbReference type="Gene3D" id="1.25.40.20">
    <property type="entry name" value="Ankyrin repeat-containing domain"/>
    <property type="match status" value="1"/>
</dbReference>
<dbReference type="Pfam" id="PF00710">
    <property type="entry name" value="Asparaginase"/>
    <property type="match status" value="1"/>
</dbReference>
<comment type="similarity">
    <text evidence="10">In the N-terminal section; belongs to the asparaginase 1 family.</text>
</comment>
<dbReference type="InterPro" id="IPR027474">
    <property type="entry name" value="L-asparaginase_N"/>
</dbReference>
<dbReference type="GO" id="GO:0044218">
    <property type="term" value="C:other organism cell membrane"/>
    <property type="evidence" value="ECO:0007669"/>
    <property type="project" value="UniProtKB-KW"/>
</dbReference>
<dbReference type="KEGG" id="vde:111254823"/>
<dbReference type="PROSITE" id="PS50297">
    <property type="entry name" value="ANK_REP_REGION"/>
    <property type="match status" value="2"/>
</dbReference>
<reference evidence="17" key="1">
    <citation type="submission" date="2021-01" db="UniProtKB">
        <authorList>
            <consortium name="EnsemblMetazoa"/>
        </authorList>
    </citation>
    <scope>IDENTIFICATION</scope>
</reference>
<feature type="binding site" evidence="12">
    <location>
        <position position="144"/>
    </location>
    <ligand>
        <name>substrate</name>
    </ligand>
</feature>
<evidence type="ECO:0000256" key="3">
    <source>
        <dbReference type="ARBA" id="ARBA00022483"/>
    </source>
</evidence>
<dbReference type="InterPro" id="IPR006034">
    <property type="entry name" value="Asparaginase/glutaminase-like"/>
</dbReference>
<dbReference type="GO" id="GO:0004067">
    <property type="term" value="F:asparaginase activity"/>
    <property type="evidence" value="ECO:0007669"/>
    <property type="project" value="UniProtKB-UniRule"/>
</dbReference>
<keyword evidence="6" id="KW-0378">Hydrolase</keyword>
<dbReference type="SFLD" id="SFLDS00057">
    <property type="entry name" value="Glutaminase/Asparaginase"/>
    <property type="match status" value="1"/>
</dbReference>
<evidence type="ECO:0000313" key="17">
    <source>
        <dbReference type="EnsemblMetazoa" id="XP_022671808"/>
    </source>
</evidence>
<keyword evidence="18" id="KW-1185">Reference proteome</keyword>
<dbReference type="PIRSF" id="PIRSF001220">
    <property type="entry name" value="L-ASNase_gatD"/>
    <property type="match status" value="1"/>
</dbReference>
<dbReference type="SMART" id="SM00870">
    <property type="entry name" value="Asparaginase"/>
    <property type="match status" value="1"/>
</dbReference>
<dbReference type="PROSITE" id="PS00917">
    <property type="entry name" value="ASN_GLN_ASE_2"/>
    <property type="match status" value="1"/>
</dbReference>
<dbReference type="GeneID" id="111254823"/>
<dbReference type="InterPro" id="IPR002110">
    <property type="entry name" value="Ankyrin_rpt"/>
</dbReference>
<dbReference type="InterPro" id="IPR037152">
    <property type="entry name" value="L-asparaginase_N_sf"/>
</dbReference>
<accession>A0A7M7KWK6</accession>
<dbReference type="InterPro" id="IPR027475">
    <property type="entry name" value="Asparaginase/glutaminase_AS2"/>
</dbReference>
<dbReference type="CDD" id="cd08963">
    <property type="entry name" value="L-asparaginase_I"/>
    <property type="match status" value="1"/>
</dbReference>
<dbReference type="Proteomes" id="UP000594260">
    <property type="component" value="Unplaced"/>
</dbReference>
<dbReference type="EnsemblMetazoa" id="XM_022816073">
    <property type="protein sequence ID" value="XP_022671808"/>
    <property type="gene ID" value="LOC111254823"/>
</dbReference>
<evidence type="ECO:0000256" key="5">
    <source>
        <dbReference type="ARBA" id="ARBA00022737"/>
    </source>
</evidence>
<evidence type="ECO:0000259" key="16">
    <source>
        <dbReference type="Pfam" id="PF17763"/>
    </source>
</evidence>
<evidence type="ECO:0000256" key="2">
    <source>
        <dbReference type="ARBA" id="ARBA00012920"/>
    </source>
</evidence>
<dbReference type="InterPro" id="IPR027473">
    <property type="entry name" value="L-asparaginase_C"/>
</dbReference>
<dbReference type="PANTHER" id="PTHR11707:SF28">
    <property type="entry name" value="60 KDA LYSOPHOSPHOLIPASE"/>
    <property type="match status" value="1"/>
</dbReference>
<dbReference type="FunFam" id="3.40.50.40:FF:000001">
    <property type="entry name" value="L-asparaginase 1"/>
    <property type="match status" value="1"/>
</dbReference>
<dbReference type="OMA" id="IKWDIIL"/>
<dbReference type="PROSITE" id="PS51732">
    <property type="entry name" value="ASN_GLN_ASE_3"/>
    <property type="match status" value="1"/>
</dbReference>
<dbReference type="InterPro" id="IPR006033">
    <property type="entry name" value="AsnA_fam"/>
</dbReference>
<feature type="domain" description="L-asparaginase N-terminal" evidence="15">
    <location>
        <begin position="65"/>
        <end position="277"/>
    </location>
</feature>
<evidence type="ECO:0000256" key="6">
    <source>
        <dbReference type="ARBA" id="ARBA00022801"/>
    </source>
</evidence>
<dbReference type="Gene3D" id="3.40.50.1170">
    <property type="entry name" value="L-asparaginase, N-terminal domain"/>
    <property type="match status" value="1"/>
</dbReference>
<dbReference type="InterPro" id="IPR041725">
    <property type="entry name" value="L-asparaginase_I"/>
</dbReference>
<dbReference type="PIRSF" id="PIRSF500176">
    <property type="entry name" value="L_ASNase"/>
    <property type="match status" value="1"/>
</dbReference>
<evidence type="ECO:0000259" key="15">
    <source>
        <dbReference type="Pfam" id="PF00710"/>
    </source>
</evidence>
<dbReference type="FunCoup" id="A0A7M7KWK6">
    <property type="interactions" value="62"/>
</dbReference>
<dbReference type="AlphaFoldDB" id="A0A7M7KWK6"/>
<evidence type="ECO:0000256" key="1">
    <source>
        <dbReference type="ARBA" id="ARBA00004175"/>
    </source>
</evidence>